<accession>A0AAJ0B3J0</accession>
<evidence type="ECO:0000313" key="2">
    <source>
        <dbReference type="EMBL" id="KAK1750991.1"/>
    </source>
</evidence>
<dbReference type="EMBL" id="MU839843">
    <property type="protein sequence ID" value="KAK1750991.1"/>
    <property type="molecule type" value="Genomic_DNA"/>
</dbReference>
<sequence length="80" mass="9271">MVFLRGVKDVIKAAGLNRGRLGVDLAILLDWVYYYDVLAYFSLRYWKRKQMTALPLPSFSCVLSESLDYATFIYIRAEVP</sequence>
<proteinExistence type="predicted"/>
<keyword evidence="1" id="KW-0472">Membrane</keyword>
<evidence type="ECO:0000256" key="1">
    <source>
        <dbReference type="SAM" id="Phobius"/>
    </source>
</evidence>
<reference evidence="2" key="1">
    <citation type="submission" date="2023-06" db="EMBL/GenBank/DDBJ databases">
        <title>Genome-scale phylogeny and comparative genomics of the fungal order Sordariales.</title>
        <authorList>
            <consortium name="Lawrence Berkeley National Laboratory"/>
            <person name="Hensen N."/>
            <person name="Bonometti L."/>
            <person name="Westerberg I."/>
            <person name="Brannstrom I.O."/>
            <person name="Guillou S."/>
            <person name="Cros-Aarteil S."/>
            <person name="Calhoun S."/>
            <person name="Haridas S."/>
            <person name="Kuo A."/>
            <person name="Mondo S."/>
            <person name="Pangilinan J."/>
            <person name="Riley R."/>
            <person name="Labutti K."/>
            <person name="Andreopoulos B."/>
            <person name="Lipzen A."/>
            <person name="Chen C."/>
            <person name="Yanf M."/>
            <person name="Daum C."/>
            <person name="Ng V."/>
            <person name="Clum A."/>
            <person name="Steindorff A."/>
            <person name="Ohm R."/>
            <person name="Martin F."/>
            <person name="Silar P."/>
            <person name="Natvig D."/>
            <person name="Lalanne C."/>
            <person name="Gautier V."/>
            <person name="Ament-Velasquez S.L."/>
            <person name="Kruys A."/>
            <person name="Hutchinson M.I."/>
            <person name="Powell A.J."/>
            <person name="Barry K."/>
            <person name="Miller A.N."/>
            <person name="Grigoriev I.V."/>
            <person name="Debuchy R."/>
            <person name="Gladieux P."/>
            <person name="Thoren M.H."/>
            <person name="Johannesson H."/>
        </authorList>
    </citation>
    <scope>NUCLEOTIDE SEQUENCE</scope>
    <source>
        <strain evidence="2">PSN4</strain>
    </source>
</reference>
<dbReference type="AlphaFoldDB" id="A0AAJ0B3J0"/>
<keyword evidence="1" id="KW-1133">Transmembrane helix</keyword>
<feature type="transmembrane region" description="Helical" evidence="1">
    <location>
        <begin position="25"/>
        <end position="43"/>
    </location>
</feature>
<organism evidence="2 3">
    <name type="scientific">Echria macrotheca</name>
    <dbReference type="NCBI Taxonomy" id="438768"/>
    <lineage>
        <taxon>Eukaryota</taxon>
        <taxon>Fungi</taxon>
        <taxon>Dikarya</taxon>
        <taxon>Ascomycota</taxon>
        <taxon>Pezizomycotina</taxon>
        <taxon>Sordariomycetes</taxon>
        <taxon>Sordariomycetidae</taxon>
        <taxon>Sordariales</taxon>
        <taxon>Schizotheciaceae</taxon>
        <taxon>Echria</taxon>
    </lineage>
</organism>
<keyword evidence="3" id="KW-1185">Reference proteome</keyword>
<dbReference type="Proteomes" id="UP001239445">
    <property type="component" value="Unassembled WGS sequence"/>
</dbReference>
<name>A0AAJ0B3J0_9PEZI</name>
<gene>
    <name evidence="2" type="ORF">QBC47DRAFT_417440</name>
</gene>
<evidence type="ECO:0000313" key="3">
    <source>
        <dbReference type="Proteomes" id="UP001239445"/>
    </source>
</evidence>
<keyword evidence="1" id="KW-0812">Transmembrane</keyword>
<protein>
    <submittedName>
        <fullName evidence="2">Uncharacterized protein</fullName>
    </submittedName>
</protein>
<comment type="caution">
    <text evidence="2">The sequence shown here is derived from an EMBL/GenBank/DDBJ whole genome shotgun (WGS) entry which is preliminary data.</text>
</comment>